<keyword evidence="1" id="KW-0723">Serine/threonine-protein kinase</keyword>
<dbReference type="Gene3D" id="1.10.510.10">
    <property type="entry name" value="Transferase(Phosphotransferase) domain 1"/>
    <property type="match status" value="1"/>
</dbReference>
<dbReference type="GO" id="GO:0004674">
    <property type="term" value="F:protein serine/threonine kinase activity"/>
    <property type="evidence" value="ECO:0007669"/>
    <property type="project" value="UniProtKB-KW"/>
</dbReference>
<dbReference type="SUPFAM" id="SSF56112">
    <property type="entry name" value="Protein kinase-like (PK-like)"/>
    <property type="match status" value="1"/>
</dbReference>
<keyword evidence="2" id="KW-0808">Transferase</keyword>
<keyword evidence="4 7" id="KW-0418">Kinase</keyword>
<dbReference type="EMBL" id="JAOPGA020001510">
    <property type="protein sequence ID" value="KAL0489058.1"/>
    <property type="molecule type" value="Genomic_DNA"/>
</dbReference>
<dbReference type="Gene3D" id="3.30.200.20">
    <property type="entry name" value="Phosphorylase Kinase, domain 1"/>
    <property type="match status" value="1"/>
</dbReference>
<reference evidence="7 8" key="1">
    <citation type="submission" date="2024-03" db="EMBL/GenBank/DDBJ databases">
        <title>The Acrasis kona genome and developmental transcriptomes reveal deep origins of eukaryotic multicellular pathways.</title>
        <authorList>
            <person name="Sheikh S."/>
            <person name="Fu C.-J."/>
            <person name="Brown M.W."/>
            <person name="Baldauf S.L."/>
        </authorList>
    </citation>
    <scope>NUCLEOTIDE SEQUENCE [LARGE SCALE GENOMIC DNA]</scope>
    <source>
        <strain evidence="7 8">ATCC MYA-3509</strain>
    </source>
</reference>
<dbReference type="Proteomes" id="UP001431209">
    <property type="component" value="Unassembled WGS sequence"/>
</dbReference>
<dbReference type="InterPro" id="IPR008271">
    <property type="entry name" value="Ser/Thr_kinase_AS"/>
</dbReference>
<evidence type="ECO:0000256" key="2">
    <source>
        <dbReference type="ARBA" id="ARBA00022679"/>
    </source>
</evidence>
<evidence type="ECO:0000259" key="6">
    <source>
        <dbReference type="PROSITE" id="PS50011"/>
    </source>
</evidence>
<accession>A0AAW2ZI75</accession>
<dbReference type="FunFam" id="1.10.510.10:FF:000624">
    <property type="entry name" value="Mitogen-activated protein kinase"/>
    <property type="match status" value="1"/>
</dbReference>
<dbReference type="InterPro" id="IPR050117">
    <property type="entry name" value="MAPK"/>
</dbReference>
<name>A0AAW2ZI75_9EUKA</name>
<evidence type="ECO:0000256" key="5">
    <source>
        <dbReference type="ARBA" id="ARBA00022840"/>
    </source>
</evidence>
<dbReference type="PROSITE" id="PS50011">
    <property type="entry name" value="PROTEIN_KINASE_DOM"/>
    <property type="match status" value="1"/>
</dbReference>
<dbReference type="PROSITE" id="PS00108">
    <property type="entry name" value="PROTEIN_KINASE_ST"/>
    <property type="match status" value="1"/>
</dbReference>
<evidence type="ECO:0000313" key="7">
    <source>
        <dbReference type="EMBL" id="KAL0489058.1"/>
    </source>
</evidence>
<gene>
    <name evidence="7" type="ORF">AKO1_013837</name>
</gene>
<dbReference type="Pfam" id="PF00069">
    <property type="entry name" value="Pkinase"/>
    <property type="match status" value="1"/>
</dbReference>
<dbReference type="SMART" id="SM00220">
    <property type="entry name" value="S_TKc"/>
    <property type="match status" value="1"/>
</dbReference>
<evidence type="ECO:0000313" key="8">
    <source>
        <dbReference type="Proteomes" id="UP001431209"/>
    </source>
</evidence>
<dbReference type="AlphaFoldDB" id="A0AAW2ZI75"/>
<dbReference type="GO" id="GO:0005524">
    <property type="term" value="F:ATP binding"/>
    <property type="evidence" value="ECO:0007669"/>
    <property type="project" value="UniProtKB-KW"/>
</dbReference>
<keyword evidence="8" id="KW-1185">Reference proteome</keyword>
<keyword evidence="5" id="KW-0067">ATP-binding</keyword>
<proteinExistence type="predicted"/>
<evidence type="ECO:0000256" key="4">
    <source>
        <dbReference type="ARBA" id="ARBA00022777"/>
    </source>
</evidence>
<dbReference type="InterPro" id="IPR011009">
    <property type="entry name" value="Kinase-like_dom_sf"/>
</dbReference>
<organism evidence="7 8">
    <name type="scientific">Acrasis kona</name>
    <dbReference type="NCBI Taxonomy" id="1008807"/>
    <lineage>
        <taxon>Eukaryota</taxon>
        <taxon>Discoba</taxon>
        <taxon>Heterolobosea</taxon>
        <taxon>Tetramitia</taxon>
        <taxon>Eutetramitia</taxon>
        <taxon>Acrasidae</taxon>
        <taxon>Acrasis</taxon>
    </lineage>
</organism>
<dbReference type="InterPro" id="IPR000719">
    <property type="entry name" value="Prot_kinase_dom"/>
</dbReference>
<sequence>MRTQLGSPNHAVAMPVQQGLYKQGDIPIQTPQHQTDYDPLYTIILEGEQWTLPRRYQIEKLKGEGSYGTVVSAINLETGKRVAIKKNRDIFPAYLNNIVPVDKNKQKKPRCIVPQHRSAIAQLRVLREVKVLRHLGSHPNITHLLDLVLPESFEKFSDVYIVTDLMETDLMGIFENRIQLSSHHIQFVMFQLLSAIQHLHNSDVLHRDIKPENILLNSNCTLRLCDFGLARACNFEVTNEGEEQTTRLSTNYVQTRQYRAPELLLNADRVGKSTDMWSVGCIMYELFNTGRVLFDGTSTQDQIGRIIRFMGTPSECEMNGSNAGIEYVKSLPYVEPNKGWLDQHLSKANVSPAALDLIKRILTWDCKKRLSASEALDHEYFATIRGSDNFSQYSVGKMDFSFESKLVVTDSDDLMTYGSLTKRECYDSILDFNGLGDDSNNDTTKTSLLQKMKNIFKKKV</sequence>
<evidence type="ECO:0000256" key="3">
    <source>
        <dbReference type="ARBA" id="ARBA00022741"/>
    </source>
</evidence>
<feature type="domain" description="Protein kinase" evidence="6">
    <location>
        <begin position="56"/>
        <end position="381"/>
    </location>
</feature>
<protein>
    <submittedName>
        <fullName evidence="7">Mitogen-activated protein kinase MAPK</fullName>
    </submittedName>
</protein>
<comment type="caution">
    <text evidence="7">The sequence shown here is derived from an EMBL/GenBank/DDBJ whole genome shotgun (WGS) entry which is preliminary data.</text>
</comment>
<dbReference type="PANTHER" id="PTHR24055">
    <property type="entry name" value="MITOGEN-ACTIVATED PROTEIN KINASE"/>
    <property type="match status" value="1"/>
</dbReference>
<keyword evidence="3" id="KW-0547">Nucleotide-binding</keyword>
<evidence type="ECO:0000256" key="1">
    <source>
        <dbReference type="ARBA" id="ARBA00022527"/>
    </source>
</evidence>